<dbReference type="EMBL" id="AP023356">
    <property type="protein sequence ID" value="BCJ45935.1"/>
    <property type="molecule type" value="Genomic_DNA"/>
</dbReference>
<keyword evidence="1" id="KW-0663">Pyridoxal phosphate</keyword>
<accession>A0ABN6CLM7</accession>
<sequence>MRVHRVHPAPRNAMTIQLRVDTTLPVPPYEQIRAQLAQLIEHGALPPRERLPPVRQLAADLGLAVGTVARAYRELELAGLIVSRRGGGTRVTDAPPVRHDQLLDLRAADYVTAARRLGATDEQLLTAVQKILGGRTPSR</sequence>
<dbReference type="InterPro" id="IPR036390">
    <property type="entry name" value="WH_DNA-bd_sf"/>
</dbReference>
<keyword evidence="3" id="KW-0238">DNA-binding</keyword>
<evidence type="ECO:0000256" key="3">
    <source>
        <dbReference type="ARBA" id="ARBA00023125"/>
    </source>
</evidence>
<evidence type="ECO:0000259" key="5">
    <source>
        <dbReference type="PROSITE" id="PS50949"/>
    </source>
</evidence>
<dbReference type="Proteomes" id="UP000676967">
    <property type="component" value="Chromosome"/>
</dbReference>
<keyword evidence="4" id="KW-0804">Transcription</keyword>
<dbReference type="PROSITE" id="PS50949">
    <property type="entry name" value="HTH_GNTR"/>
    <property type="match status" value="1"/>
</dbReference>
<dbReference type="InterPro" id="IPR051446">
    <property type="entry name" value="HTH_trans_reg/aminotransferase"/>
</dbReference>
<dbReference type="InterPro" id="IPR000524">
    <property type="entry name" value="Tscrpt_reg_HTH_GntR"/>
</dbReference>
<reference evidence="6 7" key="1">
    <citation type="submission" date="2020-08" db="EMBL/GenBank/DDBJ databases">
        <title>Whole genome shotgun sequence of Actinoplanes ianthinogenes NBRC 13996.</title>
        <authorList>
            <person name="Komaki H."/>
            <person name="Tamura T."/>
        </authorList>
    </citation>
    <scope>NUCLEOTIDE SEQUENCE [LARGE SCALE GENOMIC DNA]</scope>
    <source>
        <strain evidence="6 7">NBRC 13996</strain>
    </source>
</reference>
<dbReference type="SUPFAM" id="SSF46785">
    <property type="entry name" value="Winged helix' DNA-binding domain"/>
    <property type="match status" value="1"/>
</dbReference>
<evidence type="ECO:0000256" key="2">
    <source>
        <dbReference type="ARBA" id="ARBA00023015"/>
    </source>
</evidence>
<evidence type="ECO:0000313" key="6">
    <source>
        <dbReference type="EMBL" id="BCJ45935.1"/>
    </source>
</evidence>
<dbReference type="InterPro" id="IPR036388">
    <property type="entry name" value="WH-like_DNA-bd_sf"/>
</dbReference>
<dbReference type="CDD" id="cd07377">
    <property type="entry name" value="WHTH_GntR"/>
    <property type="match status" value="1"/>
</dbReference>
<proteinExistence type="predicted"/>
<keyword evidence="2" id="KW-0805">Transcription regulation</keyword>
<dbReference type="Gene3D" id="1.10.10.10">
    <property type="entry name" value="Winged helix-like DNA-binding domain superfamily/Winged helix DNA-binding domain"/>
    <property type="match status" value="1"/>
</dbReference>
<dbReference type="Pfam" id="PF00392">
    <property type="entry name" value="GntR"/>
    <property type="match status" value="1"/>
</dbReference>
<protein>
    <submittedName>
        <fullName evidence="6">GntR family transcriptional regulator</fullName>
    </submittedName>
</protein>
<evidence type="ECO:0000256" key="4">
    <source>
        <dbReference type="ARBA" id="ARBA00023163"/>
    </source>
</evidence>
<organism evidence="6 7">
    <name type="scientific">Actinoplanes ianthinogenes</name>
    <dbReference type="NCBI Taxonomy" id="122358"/>
    <lineage>
        <taxon>Bacteria</taxon>
        <taxon>Bacillati</taxon>
        <taxon>Actinomycetota</taxon>
        <taxon>Actinomycetes</taxon>
        <taxon>Micromonosporales</taxon>
        <taxon>Micromonosporaceae</taxon>
        <taxon>Actinoplanes</taxon>
    </lineage>
</organism>
<dbReference type="SMART" id="SM00345">
    <property type="entry name" value="HTH_GNTR"/>
    <property type="match status" value="1"/>
</dbReference>
<evidence type="ECO:0000256" key="1">
    <source>
        <dbReference type="ARBA" id="ARBA00022898"/>
    </source>
</evidence>
<dbReference type="PANTHER" id="PTHR46577">
    <property type="entry name" value="HTH-TYPE TRANSCRIPTIONAL REGULATORY PROTEIN GABR"/>
    <property type="match status" value="1"/>
</dbReference>
<dbReference type="PANTHER" id="PTHR46577:SF1">
    <property type="entry name" value="HTH-TYPE TRANSCRIPTIONAL REGULATORY PROTEIN GABR"/>
    <property type="match status" value="1"/>
</dbReference>
<gene>
    <name evidence="6" type="ORF">Aiant_65920</name>
</gene>
<keyword evidence="7" id="KW-1185">Reference proteome</keyword>
<evidence type="ECO:0000313" key="7">
    <source>
        <dbReference type="Proteomes" id="UP000676967"/>
    </source>
</evidence>
<feature type="domain" description="HTH gntR-type" evidence="5">
    <location>
        <begin position="26"/>
        <end position="94"/>
    </location>
</feature>
<name>A0ABN6CLM7_9ACTN</name>